<feature type="compositionally biased region" description="Gly residues" evidence="1">
    <location>
        <begin position="41"/>
        <end position="50"/>
    </location>
</feature>
<reference evidence="2" key="1">
    <citation type="submission" date="2020-08" db="EMBL/GenBank/DDBJ databases">
        <title>Plant Genome Project.</title>
        <authorList>
            <person name="Zhang R.-G."/>
        </authorList>
    </citation>
    <scope>NUCLEOTIDE SEQUENCE</scope>
    <source>
        <strain evidence="2">WSP0</strain>
        <tissue evidence="2">Leaf</tissue>
    </source>
</reference>
<sequence>MTYFSSGDAVEDYEVGDADKEAERVVVDGKEEEAIDEEAIGRGGDVGNVGGVEEEGCGGGFDGVEAEVKIEDEGYSIIPNLPYPTTVTHHTPLTALRRSFSEPLRPSPPSGVPSPGPDSPRRPPAIPLQATTALAALRRLFSRPRQPSPPSGDPSPGPDGPRRPPFVALPICPLFSFEGLVIVLSPVLYWYGPDSVMSS</sequence>
<evidence type="ECO:0000256" key="1">
    <source>
        <dbReference type="SAM" id="MobiDB-lite"/>
    </source>
</evidence>
<evidence type="ECO:0000313" key="3">
    <source>
        <dbReference type="Proteomes" id="UP000823749"/>
    </source>
</evidence>
<evidence type="ECO:0000313" key="2">
    <source>
        <dbReference type="EMBL" id="KAG5561484.1"/>
    </source>
</evidence>
<keyword evidence="3" id="KW-1185">Reference proteome</keyword>
<feature type="compositionally biased region" description="Pro residues" evidence="1">
    <location>
        <begin position="105"/>
        <end position="126"/>
    </location>
</feature>
<feature type="region of interest" description="Disordered" evidence="1">
    <location>
        <begin position="1"/>
        <end position="60"/>
    </location>
</feature>
<proteinExistence type="predicted"/>
<protein>
    <submittedName>
        <fullName evidence="2">Uncharacterized protein</fullName>
    </submittedName>
</protein>
<organism evidence="2 3">
    <name type="scientific">Rhododendron griersonianum</name>
    <dbReference type="NCBI Taxonomy" id="479676"/>
    <lineage>
        <taxon>Eukaryota</taxon>
        <taxon>Viridiplantae</taxon>
        <taxon>Streptophyta</taxon>
        <taxon>Embryophyta</taxon>
        <taxon>Tracheophyta</taxon>
        <taxon>Spermatophyta</taxon>
        <taxon>Magnoliopsida</taxon>
        <taxon>eudicotyledons</taxon>
        <taxon>Gunneridae</taxon>
        <taxon>Pentapetalae</taxon>
        <taxon>asterids</taxon>
        <taxon>Ericales</taxon>
        <taxon>Ericaceae</taxon>
        <taxon>Ericoideae</taxon>
        <taxon>Rhodoreae</taxon>
        <taxon>Rhododendron</taxon>
    </lineage>
</organism>
<dbReference type="Proteomes" id="UP000823749">
    <property type="component" value="Chromosome 2"/>
</dbReference>
<comment type="caution">
    <text evidence="2">The sequence shown here is derived from an EMBL/GenBank/DDBJ whole genome shotgun (WGS) entry which is preliminary data.</text>
</comment>
<feature type="region of interest" description="Disordered" evidence="1">
    <location>
        <begin position="100"/>
        <end position="126"/>
    </location>
</feature>
<dbReference type="AlphaFoldDB" id="A0AAV6LA39"/>
<feature type="compositionally biased region" description="Pro residues" evidence="1">
    <location>
        <begin position="146"/>
        <end position="159"/>
    </location>
</feature>
<accession>A0AAV6LA39</accession>
<feature type="region of interest" description="Disordered" evidence="1">
    <location>
        <begin position="142"/>
        <end position="163"/>
    </location>
</feature>
<gene>
    <name evidence="2" type="ORF">RHGRI_004510</name>
</gene>
<feature type="compositionally biased region" description="Basic and acidic residues" evidence="1">
    <location>
        <begin position="17"/>
        <end position="29"/>
    </location>
</feature>
<name>A0AAV6LA39_9ERIC</name>
<dbReference type="EMBL" id="JACTNZ010000002">
    <property type="protein sequence ID" value="KAG5561484.1"/>
    <property type="molecule type" value="Genomic_DNA"/>
</dbReference>